<evidence type="ECO:0000256" key="1">
    <source>
        <dbReference type="SAM" id="Phobius"/>
    </source>
</evidence>
<accession>A0ABQ5F3V4</accession>
<dbReference type="Proteomes" id="UP001151760">
    <property type="component" value="Unassembled WGS sequence"/>
</dbReference>
<organism evidence="2 3">
    <name type="scientific">Tanacetum coccineum</name>
    <dbReference type="NCBI Taxonomy" id="301880"/>
    <lineage>
        <taxon>Eukaryota</taxon>
        <taxon>Viridiplantae</taxon>
        <taxon>Streptophyta</taxon>
        <taxon>Embryophyta</taxon>
        <taxon>Tracheophyta</taxon>
        <taxon>Spermatophyta</taxon>
        <taxon>Magnoliopsida</taxon>
        <taxon>eudicotyledons</taxon>
        <taxon>Gunneridae</taxon>
        <taxon>Pentapetalae</taxon>
        <taxon>asterids</taxon>
        <taxon>campanulids</taxon>
        <taxon>Asterales</taxon>
        <taxon>Asteraceae</taxon>
        <taxon>Asteroideae</taxon>
        <taxon>Anthemideae</taxon>
        <taxon>Anthemidinae</taxon>
        <taxon>Tanacetum</taxon>
    </lineage>
</organism>
<feature type="transmembrane region" description="Helical" evidence="1">
    <location>
        <begin position="48"/>
        <end position="69"/>
    </location>
</feature>
<gene>
    <name evidence="2" type="ORF">Tco_0992914</name>
</gene>
<keyword evidence="1" id="KW-0472">Membrane</keyword>
<keyword evidence="1" id="KW-0812">Transmembrane</keyword>
<reference evidence="2" key="2">
    <citation type="submission" date="2022-01" db="EMBL/GenBank/DDBJ databases">
        <authorList>
            <person name="Yamashiro T."/>
            <person name="Shiraishi A."/>
            <person name="Satake H."/>
            <person name="Nakayama K."/>
        </authorList>
    </citation>
    <scope>NUCLEOTIDE SEQUENCE</scope>
</reference>
<sequence>MLEGPSRPRRSFTVAVVVVFLILSDLELGFFVFEMGVETGKTALRLQIIGFVGTVGIVVVKVGIVGIVVEVDVGDFSIIRIVKFGLVGIVLEVDVGDFNLLLFTPYSPDLAYELLGKDCPIHLLGALVALYGVPRGSSSVNRREE</sequence>
<name>A0ABQ5F3V4_9ASTR</name>
<proteinExistence type="predicted"/>
<feature type="transmembrane region" description="Helical" evidence="1">
    <location>
        <begin position="12"/>
        <end position="33"/>
    </location>
</feature>
<keyword evidence="1" id="KW-1133">Transmembrane helix</keyword>
<dbReference type="EMBL" id="BQNB010016967">
    <property type="protein sequence ID" value="GJT57860.1"/>
    <property type="molecule type" value="Genomic_DNA"/>
</dbReference>
<protein>
    <submittedName>
        <fullName evidence="2">Uncharacterized protein</fullName>
    </submittedName>
</protein>
<comment type="caution">
    <text evidence="2">The sequence shown here is derived from an EMBL/GenBank/DDBJ whole genome shotgun (WGS) entry which is preliminary data.</text>
</comment>
<evidence type="ECO:0000313" key="3">
    <source>
        <dbReference type="Proteomes" id="UP001151760"/>
    </source>
</evidence>
<keyword evidence="3" id="KW-1185">Reference proteome</keyword>
<evidence type="ECO:0000313" key="2">
    <source>
        <dbReference type="EMBL" id="GJT57860.1"/>
    </source>
</evidence>
<reference evidence="2" key="1">
    <citation type="journal article" date="2022" name="Int. J. Mol. Sci.">
        <title>Draft Genome of Tanacetum Coccineum: Genomic Comparison of Closely Related Tanacetum-Family Plants.</title>
        <authorList>
            <person name="Yamashiro T."/>
            <person name="Shiraishi A."/>
            <person name="Nakayama K."/>
            <person name="Satake H."/>
        </authorList>
    </citation>
    <scope>NUCLEOTIDE SEQUENCE</scope>
</reference>